<name>A0A1S4BHS4_TOBAC</name>
<evidence type="ECO:0000259" key="1">
    <source>
        <dbReference type="SMART" id="SM00256"/>
    </source>
</evidence>
<dbReference type="AlphaFoldDB" id="A0A1S4BHS4"/>
<dbReference type="STRING" id="4097.A0A1S4BHS4"/>
<dbReference type="Gene3D" id="1.20.1280.50">
    <property type="match status" value="1"/>
</dbReference>
<accession>A0A1S4BHS4</accession>
<dbReference type="InterPro" id="IPR056592">
    <property type="entry name" value="Beta-prop_At3g26010-like"/>
</dbReference>
<dbReference type="RefSeq" id="XP_016488411.1">
    <property type="nucleotide sequence ID" value="XM_016632925.1"/>
</dbReference>
<feature type="domain" description="F-box" evidence="1">
    <location>
        <begin position="14"/>
        <end position="54"/>
    </location>
</feature>
<dbReference type="SUPFAM" id="SSF81383">
    <property type="entry name" value="F-box domain"/>
    <property type="match status" value="1"/>
</dbReference>
<dbReference type="PANTHER" id="PTHR35546">
    <property type="entry name" value="F-BOX PROTEIN INTERACTION DOMAIN PROTEIN-RELATED"/>
    <property type="match status" value="1"/>
</dbReference>
<dbReference type="InterPro" id="IPR036047">
    <property type="entry name" value="F-box-like_dom_sf"/>
</dbReference>
<proteinExistence type="predicted"/>
<dbReference type="Pfam" id="PF24750">
    <property type="entry name" value="b-prop_At3g26010-like"/>
    <property type="match status" value="1"/>
</dbReference>
<gene>
    <name evidence="3" type="primary">LOC107808407</name>
</gene>
<evidence type="ECO:0000313" key="2">
    <source>
        <dbReference type="Proteomes" id="UP000790787"/>
    </source>
</evidence>
<sequence>MVKRLRKLCDKRELSEDIKMEILHRLPSKSLARFKCVSRSWRKYISDSSLSYSCRSRRWRPQPELIGIFYQTRKLSKIGFFSESKESSLKNIDLDESVNFLNRKVYIVASSNGFLLCTKHRRSPRVYYVYNPATRQHLALPKTQICMENGTAVGFSCKVDDSDKDVISFTIVRYEIPRRFDKLQFSVTIECFSSETNVWTANNLTLDVPLRLNPFNWDGIFRSAAAAGVIDGVFCWLDQGGQITFYDSVYKCFWTLELPEEMVFGESCYLGLSGGALYFALNCGDAITVWRLESDIRSRDAVVWVRKYDAEVAATVMQCPEAFGLGGDTLRVKAFGLTGSLSVEVRNMVIHPAVPHIFYLEVRGKVISYDLETDIAQLVYDFGEPWWKTQHYRLFAYEWHQWPRLL</sequence>
<dbReference type="PANTHER" id="PTHR35546:SF101">
    <property type="entry name" value="F-BOX DOMAIN-CONTAINING PROTEIN"/>
    <property type="match status" value="1"/>
</dbReference>
<dbReference type="InterPro" id="IPR055290">
    <property type="entry name" value="At3g26010-like"/>
</dbReference>
<dbReference type="PaxDb" id="4097-A0A1S4BHS4"/>
<evidence type="ECO:0000313" key="3">
    <source>
        <dbReference type="RefSeq" id="XP_016488411.1"/>
    </source>
</evidence>
<dbReference type="Proteomes" id="UP000790787">
    <property type="component" value="Chromosome 18"/>
</dbReference>
<dbReference type="InterPro" id="IPR001810">
    <property type="entry name" value="F-box_dom"/>
</dbReference>
<dbReference type="OrthoDB" id="1268218at2759"/>
<keyword evidence="2" id="KW-1185">Reference proteome</keyword>
<dbReference type="Pfam" id="PF00646">
    <property type="entry name" value="F-box"/>
    <property type="match status" value="1"/>
</dbReference>
<dbReference type="SMART" id="SM00256">
    <property type="entry name" value="FBOX"/>
    <property type="match status" value="1"/>
</dbReference>
<organism evidence="2 3">
    <name type="scientific">Nicotiana tabacum</name>
    <name type="common">Common tobacco</name>
    <dbReference type="NCBI Taxonomy" id="4097"/>
    <lineage>
        <taxon>Eukaryota</taxon>
        <taxon>Viridiplantae</taxon>
        <taxon>Streptophyta</taxon>
        <taxon>Embryophyta</taxon>
        <taxon>Tracheophyta</taxon>
        <taxon>Spermatophyta</taxon>
        <taxon>Magnoliopsida</taxon>
        <taxon>eudicotyledons</taxon>
        <taxon>Gunneridae</taxon>
        <taxon>Pentapetalae</taxon>
        <taxon>asterids</taxon>
        <taxon>lamiids</taxon>
        <taxon>Solanales</taxon>
        <taxon>Solanaceae</taxon>
        <taxon>Nicotianoideae</taxon>
        <taxon>Nicotianeae</taxon>
        <taxon>Nicotiana</taxon>
    </lineage>
</organism>
<dbReference type="KEGG" id="nta:107808407"/>
<dbReference type="GeneID" id="107808407"/>
<dbReference type="OMA" id="KCHLNME"/>
<reference evidence="2" key="1">
    <citation type="journal article" date="2014" name="Nat. Commun.">
        <title>The tobacco genome sequence and its comparison with those of tomato and potato.</title>
        <authorList>
            <person name="Sierro N."/>
            <person name="Battey J.N."/>
            <person name="Ouadi S."/>
            <person name="Bakaher N."/>
            <person name="Bovet L."/>
            <person name="Willig A."/>
            <person name="Goepfert S."/>
            <person name="Peitsch M.C."/>
            <person name="Ivanov N.V."/>
        </authorList>
    </citation>
    <scope>NUCLEOTIDE SEQUENCE [LARGE SCALE GENOMIC DNA]</scope>
</reference>
<reference evidence="3" key="2">
    <citation type="submission" date="2025-08" db="UniProtKB">
        <authorList>
            <consortium name="RefSeq"/>
        </authorList>
    </citation>
    <scope>IDENTIFICATION</scope>
    <source>
        <tissue evidence="3">Leaf</tissue>
    </source>
</reference>
<protein>
    <submittedName>
        <fullName evidence="3">F-box protein At5g03970-like</fullName>
    </submittedName>
</protein>